<evidence type="ECO:0000256" key="1">
    <source>
        <dbReference type="SAM" id="MobiDB-lite"/>
    </source>
</evidence>
<proteinExistence type="predicted"/>
<dbReference type="EMBL" id="CYZT01000142">
    <property type="protein sequence ID" value="CUO68322.1"/>
    <property type="molecule type" value="Genomic_DNA"/>
</dbReference>
<feature type="region of interest" description="Disordered" evidence="1">
    <location>
        <begin position="83"/>
        <end position="121"/>
    </location>
</feature>
<accession>A0A174GZV5</accession>
<evidence type="ECO:0000313" key="2">
    <source>
        <dbReference type="EMBL" id="CUO68322.1"/>
    </source>
</evidence>
<feature type="compositionally biased region" description="Basic residues" evidence="1">
    <location>
        <begin position="414"/>
        <end position="430"/>
    </location>
</feature>
<feature type="compositionally biased region" description="Basic residues" evidence="1">
    <location>
        <begin position="85"/>
        <end position="95"/>
    </location>
</feature>
<gene>
    <name evidence="2" type="ORF">ERS852411_01969</name>
</gene>
<organism evidence="2 3">
    <name type="scientific">Flavonifractor plautii</name>
    <name type="common">Fusobacterium plautii</name>
    <dbReference type="NCBI Taxonomy" id="292800"/>
    <lineage>
        <taxon>Bacteria</taxon>
        <taxon>Bacillati</taxon>
        <taxon>Bacillota</taxon>
        <taxon>Clostridia</taxon>
        <taxon>Eubacteriales</taxon>
        <taxon>Oscillospiraceae</taxon>
        <taxon>Flavonifractor</taxon>
    </lineage>
</organism>
<name>A0A174GZV5_FLAPL</name>
<feature type="region of interest" description="Disordered" evidence="1">
    <location>
        <begin position="250"/>
        <end position="430"/>
    </location>
</feature>
<protein>
    <submittedName>
        <fullName evidence="2">Uncharacterized protein</fullName>
    </submittedName>
</protein>
<reference evidence="2 3" key="1">
    <citation type="submission" date="2015-09" db="EMBL/GenBank/DDBJ databases">
        <authorList>
            <consortium name="Pathogen Informatics"/>
        </authorList>
    </citation>
    <scope>NUCLEOTIDE SEQUENCE [LARGE SCALE GENOMIC DNA]</scope>
    <source>
        <strain evidence="2 3">2789STDY5608854</strain>
    </source>
</reference>
<dbReference type="Proteomes" id="UP000095746">
    <property type="component" value="Unassembled WGS sequence"/>
</dbReference>
<evidence type="ECO:0000313" key="3">
    <source>
        <dbReference type="Proteomes" id="UP000095746"/>
    </source>
</evidence>
<feature type="compositionally biased region" description="Low complexity" evidence="1">
    <location>
        <begin position="357"/>
        <end position="372"/>
    </location>
</feature>
<sequence>MQAGKGFQLLRGVQGEGGVAQVVIGGGLHAGQVGALYLSGVGHPALKAGYIELHRAHGGRQAAQKDHAALPRAPEYPEALAQQHLGHKAARRAPHHHENQERPRPAGQQRVQNVVKDSAQCHSGAEGHTVFEHRAHPADADHVAGALQMPAAVGRQGQPCQHQPDEGVQGGIAQTGKVGIAQHAVSGGVRYGIILDVTGLGEQQHRGEPDAQLLQPGSAGEAEEKFLGHTAEDPAQPGGQAIENHIEGGQGQHVAGEHGAEHGKGVEEEPEQAHHHQPGEQAAEHHCAGKDLRRQGQQEHRQIGQQQEQKPRQVVGEEQALPPQGQGVKHAHRAAGIEVGEHRHGAQQAEQSSQRNGGARAAVQVVQGQAAGHSPVPMYPVGQNIEGQHRQPEQAVQRPDGPEAGEILAQQGKIKVRCRGPHSPHLPAHR</sequence>
<dbReference type="AlphaFoldDB" id="A0A174GZV5"/>
<feature type="compositionally biased region" description="Basic and acidic residues" evidence="1">
    <location>
        <begin position="255"/>
        <end position="302"/>
    </location>
</feature>